<evidence type="ECO:0000313" key="1">
    <source>
        <dbReference type="EMBL" id="CRY97713.1"/>
    </source>
</evidence>
<name>A0A0H5Q718_9ZZZZ</name>
<dbReference type="EMBL" id="LN854209">
    <property type="protein sequence ID" value="CRY97713.1"/>
    <property type="molecule type" value="Genomic_DNA"/>
</dbReference>
<sequence>MTIAAFTHADLVALLEGHQTAHLAVDRESVTDATEDGPFESLDLEWHLRNPTPD</sequence>
<reference evidence="1" key="1">
    <citation type="submission" date="2015-06" db="EMBL/GenBank/DDBJ databases">
        <authorList>
            <person name="Joergensen T."/>
        </authorList>
    </citation>
    <scope>NUCLEOTIDE SEQUENCE</scope>
    <source>
        <strain evidence="1">RGFK1706</strain>
    </source>
</reference>
<proteinExistence type="predicted"/>
<accession>A0A0H5Q718</accession>
<protein>
    <submittedName>
        <fullName evidence="1">Uncharacterized protein</fullName>
    </submittedName>
</protein>
<organism evidence="1">
    <name type="scientific">uncultured prokaryote</name>
    <dbReference type="NCBI Taxonomy" id="198431"/>
    <lineage>
        <taxon>unclassified sequences</taxon>
        <taxon>environmental samples</taxon>
    </lineage>
</organism>
<dbReference type="AlphaFoldDB" id="A0A0H5Q718"/>
<reference evidence="1" key="2">
    <citation type="submission" date="2015-07" db="EMBL/GenBank/DDBJ databases">
        <title>Plasmids, circular viruses and viroids from rat gut.</title>
        <authorList>
            <person name="Jorgensen T.J."/>
            <person name="Hansen M.A."/>
            <person name="Xu Z."/>
            <person name="Tabak M.A."/>
            <person name="Sorensen S.J."/>
            <person name="Hansen L.H."/>
        </authorList>
    </citation>
    <scope>NUCLEOTIDE SEQUENCE</scope>
    <source>
        <strain evidence="1">RGFK1706</strain>
    </source>
</reference>